<evidence type="ECO:0000256" key="3">
    <source>
        <dbReference type="PROSITE-ProRule" id="PRU00708"/>
    </source>
</evidence>
<evidence type="ECO:0000256" key="1">
    <source>
        <dbReference type="ARBA" id="ARBA00007626"/>
    </source>
</evidence>
<dbReference type="Gene3D" id="1.25.40.10">
    <property type="entry name" value="Tetratricopeptide repeat domain"/>
    <property type="match status" value="3"/>
</dbReference>
<organism evidence="4 5">
    <name type="scientific">Carpinus fangiana</name>
    <dbReference type="NCBI Taxonomy" id="176857"/>
    <lineage>
        <taxon>Eukaryota</taxon>
        <taxon>Viridiplantae</taxon>
        <taxon>Streptophyta</taxon>
        <taxon>Embryophyta</taxon>
        <taxon>Tracheophyta</taxon>
        <taxon>Spermatophyta</taxon>
        <taxon>Magnoliopsida</taxon>
        <taxon>eudicotyledons</taxon>
        <taxon>Gunneridae</taxon>
        <taxon>Pentapetalae</taxon>
        <taxon>rosids</taxon>
        <taxon>fabids</taxon>
        <taxon>Fagales</taxon>
        <taxon>Betulaceae</taxon>
        <taxon>Carpinus</taxon>
    </lineage>
</organism>
<reference evidence="4 5" key="1">
    <citation type="submission" date="2019-06" db="EMBL/GenBank/DDBJ databases">
        <title>A chromosomal-level reference genome of Carpinus fangiana (Coryloideae, Betulaceae).</title>
        <authorList>
            <person name="Yang X."/>
            <person name="Wang Z."/>
            <person name="Zhang L."/>
            <person name="Hao G."/>
            <person name="Liu J."/>
            <person name="Yang Y."/>
        </authorList>
    </citation>
    <scope>NUCLEOTIDE SEQUENCE [LARGE SCALE GENOMIC DNA]</scope>
    <source>
        <strain evidence="4">Cfa_2016G</strain>
        <tissue evidence="4">Leaf</tissue>
    </source>
</reference>
<dbReference type="NCBIfam" id="TIGR00756">
    <property type="entry name" value="PPR"/>
    <property type="match status" value="6"/>
</dbReference>
<feature type="repeat" description="PPR" evidence="3">
    <location>
        <begin position="417"/>
        <end position="451"/>
    </location>
</feature>
<evidence type="ECO:0008006" key="6">
    <source>
        <dbReference type="Google" id="ProtNLM"/>
    </source>
</evidence>
<gene>
    <name evidence="4" type="ORF">FH972_011366</name>
</gene>
<dbReference type="AlphaFoldDB" id="A0A660KU43"/>
<evidence type="ECO:0000313" key="4">
    <source>
        <dbReference type="EMBL" id="KAE8038898.1"/>
    </source>
</evidence>
<feature type="repeat" description="PPR" evidence="3">
    <location>
        <begin position="312"/>
        <end position="346"/>
    </location>
</feature>
<feature type="repeat" description="PPR" evidence="3">
    <location>
        <begin position="347"/>
        <end position="381"/>
    </location>
</feature>
<dbReference type="InterPro" id="IPR011990">
    <property type="entry name" value="TPR-like_helical_dom_sf"/>
</dbReference>
<dbReference type="OrthoDB" id="185373at2759"/>
<dbReference type="Pfam" id="PF13812">
    <property type="entry name" value="PPR_3"/>
    <property type="match status" value="1"/>
</dbReference>
<dbReference type="PANTHER" id="PTHR47447:SF28">
    <property type="entry name" value="PENTACOTRIPEPTIDE-REPEAT REGION OF PRORP DOMAIN-CONTAINING PROTEIN"/>
    <property type="match status" value="1"/>
</dbReference>
<sequence length="493" mass="55946">MKKNNKRSHRSFNRHFLCAIGKNSKSWSQNMRLQNFLKTLKTVKRGHPPNLAPKPNHAITEIISKTLNLSAPNAFLSNLNPTTLLHVLTDPDLKSSKCLRFFEFLLQNQSFISFKPDLEAHLTLTCRLLRERRFLDAEKTIKFVSVSENSRYPFSVIAPGVWNCCSDPKVMAKFFNSMLKVYSDCKMVDVVSEVFDYMKNNGIGIDEKTCTVHLLALRSSDHVHLGLDFFYRMVESGIEVSVYSLTAVVDGLCRRGNVKRGRELVEEMIRRGIKPNAVTFNVMVDACVRRWNLGELDMVLLLMEKEGATAFNDHTYKILIDGFTSFGKVDEAKRLVLEMHDKGFKVDTYLYNLIVNGYCRLGAMESAVFLFDEMTQRSAFPNAYTYWALISGLCKAEEMGLAMAYVNEMQTKGIELDNIMFNALINDFCNTGTFVQAFELQVLMEKKGLIADLSVCGKIVSGLLKLNRAEEAKRLLNLMVKRGATPEIASFTN</sequence>
<dbReference type="Pfam" id="PF01535">
    <property type="entry name" value="PPR"/>
    <property type="match status" value="3"/>
</dbReference>
<evidence type="ECO:0000313" key="5">
    <source>
        <dbReference type="Proteomes" id="UP000327013"/>
    </source>
</evidence>
<dbReference type="Proteomes" id="UP000327013">
    <property type="component" value="Chromosome 4"/>
</dbReference>
<feature type="repeat" description="PPR" evidence="3">
    <location>
        <begin position="452"/>
        <end position="486"/>
    </location>
</feature>
<keyword evidence="5" id="KW-1185">Reference proteome</keyword>
<protein>
    <recommendedName>
        <fullName evidence="6">Pentacotripeptide-repeat region of PRORP domain-containing protein</fullName>
    </recommendedName>
</protein>
<keyword evidence="2" id="KW-0677">Repeat</keyword>
<name>A0A660KU43_9ROSI</name>
<dbReference type="PANTHER" id="PTHR47447">
    <property type="entry name" value="OS03G0856100 PROTEIN"/>
    <property type="match status" value="1"/>
</dbReference>
<accession>A0A660KU43</accession>
<feature type="repeat" description="PPR" evidence="3">
    <location>
        <begin position="241"/>
        <end position="275"/>
    </location>
</feature>
<dbReference type="Pfam" id="PF13041">
    <property type="entry name" value="PPR_2"/>
    <property type="match status" value="2"/>
</dbReference>
<proteinExistence type="inferred from homology"/>
<dbReference type="EMBL" id="CM017324">
    <property type="protein sequence ID" value="KAE8038898.1"/>
    <property type="molecule type" value="Genomic_DNA"/>
</dbReference>
<feature type="repeat" description="PPR" evidence="3">
    <location>
        <begin position="382"/>
        <end position="416"/>
    </location>
</feature>
<dbReference type="InterPro" id="IPR002885">
    <property type="entry name" value="PPR_rpt"/>
</dbReference>
<evidence type="ECO:0000256" key="2">
    <source>
        <dbReference type="ARBA" id="ARBA00022737"/>
    </source>
</evidence>
<comment type="similarity">
    <text evidence="1">Belongs to the PPR family. P subfamily.</text>
</comment>
<dbReference type="PROSITE" id="PS51375">
    <property type="entry name" value="PPR"/>
    <property type="match status" value="6"/>
</dbReference>